<evidence type="ECO:0000313" key="2">
    <source>
        <dbReference type="Proteomes" id="UP000722165"/>
    </source>
</evidence>
<dbReference type="Proteomes" id="UP000722165">
    <property type="component" value="Unassembled WGS sequence"/>
</dbReference>
<gene>
    <name evidence="1" type="ORF">KU392_00515</name>
</gene>
<reference evidence="1 2" key="1">
    <citation type="submission" date="2021-06" db="EMBL/GenBank/DDBJ databases">
        <authorList>
            <person name="Lu T."/>
            <person name="Wang Q."/>
            <person name="Han X."/>
        </authorList>
    </citation>
    <scope>NUCLEOTIDE SEQUENCE [LARGE SCALE GENOMIC DNA]</scope>
    <source>
        <strain evidence="1 2">LAM0050</strain>
    </source>
</reference>
<proteinExistence type="predicted"/>
<evidence type="ECO:0000313" key="1">
    <source>
        <dbReference type="EMBL" id="MBV4395735.1"/>
    </source>
</evidence>
<sequence>MHKYTLKLSNGKTVQILAKSGGDAIKKAVKAYGCQPDEILVIAVQKIEVYRPK</sequence>
<dbReference type="RefSeq" id="WP_169294831.1">
    <property type="nucleotide sequence ID" value="NZ_JAHSPR010000001.1"/>
</dbReference>
<dbReference type="EMBL" id="JAHSPR010000001">
    <property type="protein sequence ID" value="MBV4395735.1"/>
    <property type="molecule type" value="Genomic_DNA"/>
</dbReference>
<keyword evidence="2" id="KW-1185">Reference proteome</keyword>
<name>A0ABS6NJC6_9BURK</name>
<comment type="caution">
    <text evidence="1">The sequence shown here is derived from an EMBL/GenBank/DDBJ whole genome shotgun (WGS) entry which is preliminary data.</text>
</comment>
<protein>
    <submittedName>
        <fullName evidence="1">Uncharacterized protein</fullName>
    </submittedName>
</protein>
<accession>A0ABS6NJC6</accession>
<organism evidence="1 2">
    <name type="scientific">Advenella alkanexedens</name>
    <dbReference type="NCBI Taxonomy" id="1481665"/>
    <lineage>
        <taxon>Bacteria</taxon>
        <taxon>Pseudomonadati</taxon>
        <taxon>Pseudomonadota</taxon>
        <taxon>Betaproteobacteria</taxon>
        <taxon>Burkholderiales</taxon>
        <taxon>Alcaligenaceae</taxon>
    </lineage>
</organism>